<comment type="caution">
    <text evidence="1">The sequence shown here is derived from an EMBL/GenBank/DDBJ whole genome shotgun (WGS) entry which is preliminary data.</text>
</comment>
<evidence type="ECO:0000313" key="2">
    <source>
        <dbReference type="Proteomes" id="UP000823749"/>
    </source>
</evidence>
<name>A0AAV6KYS3_9ERIC</name>
<dbReference type="AlphaFoldDB" id="A0AAV6KYS3"/>
<reference evidence="1" key="1">
    <citation type="submission" date="2020-08" db="EMBL/GenBank/DDBJ databases">
        <title>Plant Genome Project.</title>
        <authorList>
            <person name="Zhang R.-G."/>
        </authorList>
    </citation>
    <scope>NUCLEOTIDE SEQUENCE</scope>
    <source>
        <strain evidence="1">WSP0</strain>
        <tissue evidence="1">Leaf</tissue>
    </source>
</reference>
<sequence length="205" mass="22908">MCNICHVFGHHTSKCARGASSSSPPQQLADQVWTRVGNGKQKVGCEQPETEQLNYTVAVHASIVPQQLKNPIVSPVPEEEVTDSEKELLEVLEGVVSSSQRAEPIAPQEKGSTKLHVQIVYRILRLRKRQVLLTSPPLPHLHCPNQLLRKLPKELQNSKIKNPLILWSYRMLNLQREVPTKLVKVGGRRAFLRALPISQGSNSLS</sequence>
<protein>
    <submittedName>
        <fullName evidence="1">Uncharacterized protein</fullName>
    </submittedName>
</protein>
<accession>A0AAV6KYS3</accession>
<organism evidence="1 2">
    <name type="scientific">Rhododendron griersonianum</name>
    <dbReference type="NCBI Taxonomy" id="479676"/>
    <lineage>
        <taxon>Eukaryota</taxon>
        <taxon>Viridiplantae</taxon>
        <taxon>Streptophyta</taxon>
        <taxon>Embryophyta</taxon>
        <taxon>Tracheophyta</taxon>
        <taxon>Spermatophyta</taxon>
        <taxon>Magnoliopsida</taxon>
        <taxon>eudicotyledons</taxon>
        <taxon>Gunneridae</taxon>
        <taxon>Pentapetalae</taxon>
        <taxon>asterids</taxon>
        <taxon>Ericales</taxon>
        <taxon>Ericaceae</taxon>
        <taxon>Ericoideae</taxon>
        <taxon>Rhodoreae</taxon>
        <taxon>Rhododendron</taxon>
    </lineage>
</organism>
<proteinExistence type="predicted"/>
<keyword evidence="2" id="KW-1185">Reference proteome</keyword>
<evidence type="ECO:0000313" key="1">
    <source>
        <dbReference type="EMBL" id="KAG5557627.1"/>
    </source>
</evidence>
<dbReference type="Proteomes" id="UP000823749">
    <property type="component" value="Chromosome 3"/>
</dbReference>
<dbReference type="EMBL" id="JACTNZ010000003">
    <property type="protein sequence ID" value="KAG5557627.1"/>
    <property type="molecule type" value="Genomic_DNA"/>
</dbReference>
<gene>
    <name evidence="1" type="ORF">RHGRI_007771</name>
</gene>